<protein>
    <recommendedName>
        <fullName evidence="4">S-adenosyl-L-methionine-dependent methyltransferase</fullName>
    </recommendedName>
</protein>
<reference evidence="2 3" key="1">
    <citation type="journal article" date="2018" name="PLoS ONE">
        <title>The draft genome of Kipferlia bialata reveals reductive genome evolution in fornicate parasites.</title>
        <authorList>
            <person name="Tanifuji G."/>
            <person name="Takabayashi S."/>
            <person name="Kume K."/>
            <person name="Takagi M."/>
            <person name="Nakayama T."/>
            <person name="Kamikawa R."/>
            <person name="Inagaki Y."/>
            <person name="Hashimoto T."/>
        </authorList>
    </citation>
    <scope>NUCLEOTIDE SEQUENCE [LARGE SCALE GENOMIC DNA]</scope>
    <source>
        <strain evidence="2">NY0173</strain>
    </source>
</reference>
<dbReference type="EMBL" id="BDIP01003600">
    <property type="protein sequence ID" value="GIQ87907.1"/>
    <property type="molecule type" value="Genomic_DNA"/>
</dbReference>
<keyword evidence="3" id="KW-1185">Reference proteome</keyword>
<feature type="region of interest" description="Disordered" evidence="1">
    <location>
        <begin position="152"/>
        <end position="212"/>
    </location>
</feature>
<comment type="caution">
    <text evidence="2">The sequence shown here is derived from an EMBL/GenBank/DDBJ whole genome shotgun (WGS) entry which is preliminary data.</text>
</comment>
<feature type="compositionally biased region" description="Polar residues" evidence="1">
    <location>
        <begin position="187"/>
        <end position="204"/>
    </location>
</feature>
<evidence type="ECO:0000313" key="2">
    <source>
        <dbReference type="EMBL" id="GIQ87907.1"/>
    </source>
</evidence>
<evidence type="ECO:0000256" key="1">
    <source>
        <dbReference type="SAM" id="MobiDB-lite"/>
    </source>
</evidence>
<feature type="compositionally biased region" description="Basic and acidic residues" evidence="1">
    <location>
        <begin position="77"/>
        <end position="91"/>
    </location>
</feature>
<sequence length="314" mass="34818">AFDLLGERYPGAFTLINTLNVDFLSRTQDTLDAFTACLDKCLAPRGVFIGDYMSPSFLLRVFRHQAGERERHRRRQREKERGENEGEKECVRPSVEAQLPRPLRQMLATHPETGEVLPVEIYPRWRCERSKLHCRSQCSKVEVPEISLLPPRALPGLPPQAHAPSDAPNAPNAPNVPEAPDVAMKPSTDTPVATSTPATVSSDGPNAPNAPMVDVLTPRFTIHIGAKRTTFTGHMTSAEILDMSLKKHKGLVQIINSPNREYWAERSGTIINAHSRADNCPPFQYAQQIAKLDKDAHCCGDIFTTLVIVKDSQG</sequence>
<feature type="compositionally biased region" description="Low complexity" evidence="1">
    <location>
        <begin position="163"/>
        <end position="183"/>
    </location>
</feature>
<feature type="region of interest" description="Disordered" evidence="1">
    <location>
        <begin position="68"/>
        <end position="92"/>
    </location>
</feature>
<gene>
    <name evidence="2" type="ORF">KIPB_010045</name>
</gene>
<proteinExistence type="predicted"/>
<dbReference type="AlphaFoldDB" id="A0A9K3D4R5"/>
<evidence type="ECO:0000313" key="3">
    <source>
        <dbReference type="Proteomes" id="UP000265618"/>
    </source>
</evidence>
<accession>A0A9K3D4R5</accession>
<organism evidence="2 3">
    <name type="scientific">Kipferlia bialata</name>
    <dbReference type="NCBI Taxonomy" id="797122"/>
    <lineage>
        <taxon>Eukaryota</taxon>
        <taxon>Metamonada</taxon>
        <taxon>Carpediemonas-like organisms</taxon>
        <taxon>Kipferlia</taxon>
    </lineage>
</organism>
<evidence type="ECO:0008006" key="4">
    <source>
        <dbReference type="Google" id="ProtNLM"/>
    </source>
</evidence>
<feature type="non-terminal residue" evidence="2">
    <location>
        <position position="314"/>
    </location>
</feature>
<dbReference type="Proteomes" id="UP000265618">
    <property type="component" value="Unassembled WGS sequence"/>
</dbReference>
<name>A0A9K3D4R5_9EUKA</name>